<dbReference type="EMBL" id="FOLO01000010">
    <property type="protein sequence ID" value="SFC48796.1"/>
    <property type="molecule type" value="Genomic_DNA"/>
</dbReference>
<reference evidence="1 2" key="1">
    <citation type="submission" date="2016-10" db="EMBL/GenBank/DDBJ databases">
        <authorList>
            <person name="de Groot N.N."/>
        </authorList>
    </citation>
    <scope>NUCLEOTIDE SEQUENCE [LARGE SCALE GENOMIC DNA]</scope>
    <source>
        <strain evidence="1 2">DSM 6059</strain>
    </source>
</reference>
<sequence length="53" mass="5734">MLDKKNEDLDDQIELIDLEDDILLETGGGNNPNIGCEIQSSNNANIGCSIEIS</sequence>
<dbReference type="STRING" id="1123010.SAMN02745724_01783"/>
<gene>
    <name evidence="1" type="ORF">SAMN02745724_01783</name>
</gene>
<dbReference type="AlphaFoldDB" id="A0A1I1JJY3"/>
<dbReference type="Proteomes" id="UP000198862">
    <property type="component" value="Unassembled WGS sequence"/>
</dbReference>
<evidence type="ECO:0000313" key="1">
    <source>
        <dbReference type="EMBL" id="SFC48796.1"/>
    </source>
</evidence>
<dbReference type="RefSeq" id="WP_177207994.1">
    <property type="nucleotide sequence ID" value="NZ_FOLO01000010.1"/>
</dbReference>
<name>A0A1I1JJY3_9GAMM</name>
<protein>
    <submittedName>
        <fullName evidence="1">Uncharacterized protein</fullName>
    </submittedName>
</protein>
<keyword evidence="2" id="KW-1185">Reference proteome</keyword>
<accession>A0A1I1JJY3</accession>
<organism evidence="1 2">
    <name type="scientific">Pseudoalteromonas denitrificans DSM 6059</name>
    <dbReference type="NCBI Taxonomy" id="1123010"/>
    <lineage>
        <taxon>Bacteria</taxon>
        <taxon>Pseudomonadati</taxon>
        <taxon>Pseudomonadota</taxon>
        <taxon>Gammaproteobacteria</taxon>
        <taxon>Alteromonadales</taxon>
        <taxon>Pseudoalteromonadaceae</taxon>
        <taxon>Pseudoalteromonas</taxon>
    </lineage>
</organism>
<evidence type="ECO:0000313" key="2">
    <source>
        <dbReference type="Proteomes" id="UP000198862"/>
    </source>
</evidence>
<proteinExistence type="predicted"/>